<evidence type="ECO:0000256" key="4">
    <source>
        <dbReference type="ARBA" id="ARBA00023136"/>
    </source>
</evidence>
<dbReference type="SUPFAM" id="SSF48452">
    <property type="entry name" value="TPR-like"/>
    <property type="match status" value="1"/>
</dbReference>
<evidence type="ECO:0000259" key="7">
    <source>
        <dbReference type="Pfam" id="PF14322"/>
    </source>
</evidence>
<evidence type="ECO:0000256" key="5">
    <source>
        <dbReference type="ARBA" id="ARBA00023237"/>
    </source>
</evidence>
<accession>A0A0D0FY28</accession>
<reference evidence="8 9" key="1">
    <citation type="submission" date="2015-01" db="EMBL/GenBank/DDBJ databases">
        <title>Draft genome sequence of Pedobacter sp. NL19 isolated from sludge of an effluent treatment pond in an abandoned uranium mine.</title>
        <authorList>
            <person name="Santos T."/>
            <person name="Caetano T."/>
            <person name="Covas C."/>
            <person name="Cruz A."/>
            <person name="Mendo S."/>
        </authorList>
    </citation>
    <scope>NUCLEOTIDE SEQUENCE [LARGE SCALE GENOMIC DNA]</scope>
    <source>
        <strain evidence="8 9">NL19</strain>
    </source>
</reference>
<name>A0A0D0FY28_9SPHI</name>
<dbReference type="InterPro" id="IPR033985">
    <property type="entry name" value="SusD-like_N"/>
</dbReference>
<evidence type="ECO:0000313" key="8">
    <source>
        <dbReference type="EMBL" id="KIO77439.1"/>
    </source>
</evidence>
<dbReference type="InterPro" id="IPR011990">
    <property type="entry name" value="TPR-like_helical_dom_sf"/>
</dbReference>
<dbReference type="EMBL" id="JXRA01000034">
    <property type="protein sequence ID" value="KIO77439.1"/>
    <property type="molecule type" value="Genomic_DNA"/>
</dbReference>
<dbReference type="PROSITE" id="PS51257">
    <property type="entry name" value="PROKAR_LIPOPROTEIN"/>
    <property type="match status" value="1"/>
</dbReference>
<dbReference type="Pfam" id="PF07980">
    <property type="entry name" value="SusD_RagB"/>
    <property type="match status" value="1"/>
</dbReference>
<dbReference type="RefSeq" id="WP_041880962.1">
    <property type="nucleotide sequence ID" value="NZ_CP157278.1"/>
</dbReference>
<evidence type="ECO:0000256" key="3">
    <source>
        <dbReference type="ARBA" id="ARBA00022729"/>
    </source>
</evidence>
<evidence type="ECO:0000256" key="1">
    <source>
        <dbReference type="ARBA" id="ARBA00004442"/>
    </source>
</evidence>
<dbReference type="InterPro" id="IPR012944">
    <property type="entry name" value="SusD_RagB_dom"/>
</dbReference>
<organism evidence="8 9">
    <name type="scientific">Pedobacter lusitanus</name>
    <dbReference type="NCBI Taxonomy" id="1503925"/>
    <lineage>
        <taxon>Bacteria</taxon>
        <taxon>Pseudomonadati</taxon>
        <taxon>Bacteroidota</taxon>
        <taxon>Sphingobacteriia</taxon>
        <taxon>Sphingobacteriales</taxon>
        <taxon>Sphingobacteriaceae</taxon>
        <taxon>Pedobacter</taxon>
    </lineage>
</organism>
<dbReference type="OrthoDB" id="621570at2"/>
<gene>
    <name evidence="8" type="ORF">TH53_09165</name>
</gene>
<comment type="similarity">
    <text evidence="2">Belongs to the SusD family.</text>
</comment>
<comment type="caution">
    <text evidence="8">The sequence shown here is derived from an EMBL/GenBank/DDBJ whole genome shotgun (WGS) entry which is preliminary data.</text>
</comment>
<dbReference type="Gene3D" id="1.25.40.390">
    <property type="match status" value="1"/>
</dbReference>
<keyword evidence="3" id="KW-0732">Signal</keyword>
<feature type="domain" description="RagB/SusD" evidence="6">
    <location>
        <begin position="338"/>
        <end position="428"/>
    </location>
</feature>
<keyword evidence="4" id="KW-0472">Membrane</keyword>
<dbReference type="AlphaFoldDB" id="A0A0D0FY28"/>
<dbReference type="Proteomes" id="UP000032049">
    <property type="component" value="Unassembled WGS sequence"/>
</dbReference>
<feature type="domain" description="SusD-like N-terminal" evidence="7">
    <location>
        <begin position="22"/>
        <end position="224"/>
    </location>
</feature>
<evidence type="ECO:0000259" key="6">
    <source>
        <dbReference type="Pfam" id="PF07980"/>
    </source>
</evidence>
<comment type="subcellular location">
    <subcellularLocation>
        <location evidence="1">Cell outer membrane</location>
    </subcellularLocation>
</comment>
<keyword evidence="9" id="KW-1185">Reference proteome</keyword>
<evidence type="ECO:0000256" key="2">
    <source>
        <dbReference type="ARBA" id="ARBA00006275"/>
    </source>
</evidence>
<dbReference type="GO" id="GO:0009279">
    <property type="term" value="C:cell outer membrane"/>
    <property type="evidence" value="ECO:0007669"/>
    <property type="project" value="UniProtKB-SubCell"/>
</dbReference>
<dbReference type="Pfam" id="PF14322">
    <property type="entry name" value="SusD-like_3"/>
    <property type="match status" value="1"/>
</dbReference>
<sequence>MKTISSYILTAAILLSFSSCKKFLDREPIAQITPENIFTSQQGAQSAVMGVYRTQLGPFSYGQSLVIVPEFSARHVNHVSSFPEYVDFKTNSIRIDNPWVQNIWTAGYAAINAANNVVTKVAAMPEGSIDPDKRQQFVKEGRFIRALNYFNLVRAFGDVPLVLAPTGENDNLKIPRNTVAEIYAQIIADLKEASTLPNSYANITETKGRATGNAAKALLAKVYLYNGSVTNTYTEAARLAQEVISTSGTSMPVDFGSIWTTKNTSESIFELQFDAQATNALAGVSNPNASVLFFAEGKSIADLYDAADKRGKFTIYQNTAADARYYIGKYRMFNPAIQNFPVIRLAEIYLIHAEAQARVDGSVSAAAYGSYKKVLDRAGITAPDISSFTSLAAFITAVQHEKRKEMMFEGEAWFDYCRTGLALTEMMSKADPNYYLYPIPDAERRNNPSLTQNKGY</sequence>
<keyword evidence="5" id="KW-0998">Cell outer membrane</keyword>
<proteinExistence type="inferred from homology"/>
<protein>
    <submittedName>
        <fullName evidence="8">Contig34, whole genome shotgun sequence</fullName>
    </submittedName>
</protein>
<dbReference type="STRING" id="1503925.TH53_09165"/>
<evidence type="ECO:0000313" key="9">
    <source>
        <dbReference type="Proteomes" id="UP000032049"/>
    </source>
</evidence>
<dbReference type="CDD" id="cd08977">
    <property type="entry name" value="SusD"/>
    <property type="match status" value="1"/>
</dbReference>